<gene>
    <name evidence="2" type="ORF">UW22_C0001G0054</name>
</gene>
<evidence type="ECO:0000313" key="3">
    <source>
        <dbReference type="Proteomes" id="UP000034617"/>
    </source>
</evidence>
<dbReference type="AlphaFoldDB" id="A0A0G1GY85"/>
<dbReference type="InterPro" id="IPR006342">
    <property type="entry name" value="FkbM_mtfrase"/>
</dbReference>
<dbReference type="Pfam" id="PF05050">
    <property type="entry name" value="Methyltransf_21"/>
    <property type="match status" value="1"/>
</dbReference>
<dbReference type="SUPFAM" id="SSF53335">
    <property type="entry name" value="S-adenosyl-L-methionine-dependent methyltransferases"/>
    <property type="match status" value="1"/>
</dbReference>
<name>A0A0G1GY85_9BACT</name>
<evidence type="ECO:0000259" key="1">
    <source>
        <dbReference type="Pfam" id="PF05050"/>
    </source>
</evidence>
<evidence type="ECO:0000313" key="2">
    <source>
        <dbReference type="EMBL" id="KKT39143.1"/>
    </source>
</evidence>
<sequence>MIWWFIFRSLELDWQFCLLHLPDTLKLEFLLKKYYLLVVLSIKKIINMPISGKIHIFGRTYHFNDQFGISFLQSVYVDNAFMEGYIKKGSTIIDIGANIGQFNFFSYSYLSAKHVCSVEPIEEAYRFLKKNDPSSVHLAVGISKTMKMHIPQTTLLSSFFPYSDKDRIEVVPGMRLDDIDCVRKTNIIDLLKIDTEGSEYTVLISAKQTLKKCRYVLIEASLHRPNSGDLGKVISYLTHFRHPFIIERIGRQYEEEGKITSVDILFKQKSAYATRYER</sequence>
<dbReference type="PANTHER" id="PTHR36973">
    <property type="entry name" value="SLL1456 PROTEIN-RELATED"/>
    <property type="match status" value="1"/>
</dbReference>
<protein>
    <recommendedName>
        <fullName evidence="1">Methyltransferase FkbM domain-containing protein</fullName>
    </recommendedName>
</protein>
<reference evidence="2 3" key="1">
    <citation type="journal article" date="2015" name="Nature">
        <title>rRNA introns, odd ribosomes, and small enigmatic genomes across a large radiation of phyla.</title>
        <authorList>
            <person name="Brown C.T."/>
            <person name="Hug L.A."/>
            <person name="Thomas B.C."/>
            <person name="Sharon I."/>
            <person name="Castelle C.J."/>
            <person name="Singh A."/>
            <person name="Wilkins M.J."/>
            <person name="Williams K.H."/>
            <person name="Banfield J.F."/>
        </authorList>
    </citation>
    <scope>NUCLEOTIDE SEQUENCE [LARGE SCALE GENOMIC DNA]</scope>
</reference>
<dbReference type="PANTHER" id="PTHR36973:SF4">
    <property type="entry name" value="NODULATION PROTEIN"/>
    <property type="match status" value="1"/>
</dbReference>
<proteinExistence type="predicted"/>
<comment type="caution">
    <text evidence="2">The sequence shown here is derived from an EMBL/GenBank/DDBJ whole genome shotgun (WGS) entry which is preliminary data.</text>
</comment>
<dbReference type="InterPro" id="IPR053188">
    <property type="entry name" value="FkbM_Methyltransferase"/>
</dbReference>
<dbReference type="Proteomes" id="UP000034617">
    <property type="component" value="Unassembled WGS sequence"/>
</dbReference>
<dbReference type="Gene3D" id="3.40.50.150">
    <property type="entry name" value="Vaccinia Virus protein VP39"/>
    <property type="match status" value="1"/>
</dbReference>
<dbReference type="NCBIfam" id="TIGR01444">
    <property type="entry name" value="fkbM_fam"/>
    <property type="match status" value="1"/>
</dbReference>
<accession>A0A0G1GY85</accession>
<dbReference type="GO" id="GO:0008171">
    <property type="term" value="F:O-methyltransferase activity"/>
    <property type="evidence" value="ECO:0007669"/>
    <property type="project" value="TreeGrafter"/>
</dbReference>
<organism evidence="2 3">
    <name type="scientific">Candidatus Gottesmanbacteria bacterium GW2011_GWB1_44_11c</name>
    <dbReference type="NCBI Taxonomy" id="1618447"/>
    <lineage>
        <taxon>Bacteria</taxon>
        <taxon>Candidatus Gottesmaniibacteriota</taxon>
    </lineage>
</organism>
<feature type="domain" description="Methyltransferase FkbM" evidence="1">
    <location>
        <begin position="94"/>
        <end position="238"/>
    </location>
</feature>
<dbReference type="EMBL" id="LCHM01000001">
    <property type="protein sequence ID" value="KKT39143.1"/>
    <property type="molecule type" value="Genomic_DNA"/>
</dbReference>
<dbReference type="InterPro" id="IPR029063">
    <property type="entry name" value="SAM-dependent_MTases_sf"/>
</dbReference>